<dbReference type="AlphaFoldDB" id="A0A4R7YV08"/>
<dbReference type="InterPro" id="IPR052934">
    <property type="entry name" value="Methyl-DNA_Rec/Restrict_Enz"/>
</dbReference>
<dbReference type="GO" id="GO:0016887">
    <property type="term" value="F:ATP hydrolysis activity"/>
    <property type="evidence" value="ECO:0007669"/>
    <property type="project" value="InterPro"/>
</dbReference>
<proteinExistence type="predicted"/>
<dbReference type="OrthoDB" id="9781481at2"/>
<accession>A0A4R7YV08</accession>
<dbReference type="InterPro" id="IPR003593">
    <property type="entry name" value="AAA+_ATPase"/>
</dbReference>
<dbReference type="PANTHER" id="PTHR37291">
    <property type="entry name" value="5-METHYLCYTOSINE-SPECIFIC RESTRICTION ENZYME B"/>
    <property type="match status" value="1"/>
</dbReference>
<evidence type="ECO:0000256" key="1">
    <source>
        <dbReference type="SAM" id="Coils"/>
    </source>
</evidence>
<feature type="domain" description="AAA+ ATPase" evidence="2">
    <location>
        <begin position="519"/>
        <end position="695"/>
    </location>
</feature>
<dbReference type="SUPFAM" id="SSF52540">
    <property type="entry name" value="P-loop containing nucleoside triphosphate hydrolases"/>
    <property type="match status" value="1"/>
</dbReference>
<dbReference type="GO" id="GO:0005524">
    <property type="term" value="F:ATP binding"/>
    <property type="evidence" value="ECO:0007669"/>
    <property type="project" value="InterPro"/>
</dbReference>
<dbReference type="Gene3D" id="3.40.50.300">
    <property type="entry name" value="P-loop containing nucleotide triphosphate hydrolases"/>
    <property type="match status" value="1"/>
</dbReference>
<protein>
    <submittedName>
        <fullName evidence="3">Dynein-related subfamily AAA family protein</fullName>
    </submittedName>
</protein>
<dbReference type="Pfam" id="PF07728">
    <property type="entry name" value="AAA_5"/>
    <property type="match status" value="1"/>
</dbReference>
<dbReference type="RefSeq" id="WP_111573052.1">
    <property type="nucleotide sequence ID" value="NZ_QLME01000024.1"/>
</dbReference>
<evidence type="ECO:0000313" key="4">
    <source>
        <dbReference type="Proteomes" id="UP000294697"/>
    </source>
</evidence>
<comment type="caution">
    <text evidence="3">The sequence shown here is derived from an EMBL/GenBank/DDBJ whole genome shotgun (WGS) entry which is preliminary data.</text>
</comment>
<evidence type="ECO:0000259" key="2">
    <source>
        <dbReference type="SMART" id="SM00382"/>
    </source>
</evidence>
<reference evidence="3 4" key="1">
    <citation type="submission" date="2019-03" db="EMBL/GenBank/DDBJ databases">
        <title>Subsurface microbial communities from deep shales in Ohio and West Virginia, USA.</title>
        <authorList>
            <person name="Wrighton K."/>
        </authorList>
    </citation>
    <scope>NUCLEOTIDE SEQUENCE [LARGE SCALE GENOMIC DNA]</scope>
    <source>
        <strain evidence="3 4">MSL9.2</strain>
    </source>
</reference>
<dbReference type="PANTHER" id="PTHR37291:SF1">
    <property type="entry name" value="TYPE IV METHYL-DIRECTED RESTRICTION ENZYME ECOKMCRB SUBUNIT"/>
    <property type="match status" value="1"/>
</dbReference>
<dbReference type="InterPro" id="IPR027417">
    <property type="entry name" value="P-loop_NTPase"/>
</dbReference>
<gene>
    <name evidence="3" type="ORF">C8C77_12521</name>
</gene>
<organism evidence="3 4">
    <name type="scientific">Halanaerobium saccharolyticum</name>
    <dbReference type="NCBI Taxonomy" id="43595"/>
    <lineage>
        <taxon>Bacteria</taxon>
        <taxon>Bacillati</taxon>
        <taxon>Bacillota</taxon>
        <taxon>Clostridia</taxon>
        <taxon>Halanaerobiales</taxon>
        <taxon>Halanaerobiaceae</taxon>
        <taxon>Halanaerobium</taxon>
    </lineage>
</organism>
<dbReference type="InterPro" id="IPR011704">
    <property type="entry name" value="ATPase_dyneun-rel_AAA"/>
</dbReference>
<evidence type="ECO:0000313" key="3">
    <source>
        <dbReference type="EMBL" id="TDW00781.1"/>
    </source>
</evidence>
<dbReference type="SMART" id="SM00382">
    <property type="entry name" value="AAA"/>
    <property type="match status" value="1"/>
</dbReference>
<feature type="coiled-coil region" evidence="1">
    <location>
        <begin position="701"/>
        <end position="756"/>
    </location>
</feature>
<dbReference type="EMBL" id="SODA01000025">
    <property type="protein sequence ID" value="TDW00781.1"/>
    <property type="molecule type" value="Genomic_DNA"/>
</dbReference>
<sequence>MADNDKRIYLIIGEKTNFNRTIKSSVDINELYEKNMISEAIYNDLISIYPDAKMKCWGFPDNKNKDNVWARMNEEDLCLMYNDDQIVMSGIFKYRFHNQEVAKYIWESDGTPFEYIFCLDDVHILEIPSEKILIDEFGYKKSFIMGANPLANSRLEKVLDKYGSIDNFRREIEKDNRNNILYSSNSWRILAEDVFLKIIDKSVLHNNGTGIPRDIIKYFEIEDIAEGGNREIIFNYNDEEYYARFEHISLDRYRIMWRQDFANILKDKLSFWHQKFEEDSSYGSDQERPKLKFLKKSSNEYEIELIKGEETDITYDKFDPNVWWVNQGQTMEAEKNEGILWAPIKSKGGTTQYHWETMTEVKSGDIILHYANGSLRYVSQVKEKAVKSEKPASMEADDWNREGRLIKTDYYKLEPEVNLDQFNQEIVELEIEKGPINKLGGVNQGYLFYFNKKALAIIQNKAKETNWPEFALLEEEKMLPETDSLTAKQKLSQIKNYIKAQGYTYPDNLIKNFYLSLKTKPFVLLAGISGTGKTKLVELFARAIGCTSDNDRFKLISVKPDWNDSADLLGYSNIRGDFQPGPTLETIKKAAADPANPYLVCLDEMNLARVEYYFSDFLSKMETRHYDGDQIKTDRLLNENDFDPNDKNNSKSKYSNLQIPDNLYLIGTVNMDETTHPFSKKVLDRANTIEFNQIDLTAFLNEDYSVQVRKLKVNNQFLKTEYLNLKDLLPDKKDEVRRITEELERLNQILKKGNLQVGYRIRDEINFYVVEALDKELLAENTAFDKEILQKVLPRIQGSSAVIKEILLELFDFFSGANFSKENGQLSAKIWNYYQAEKEDFKYPESAEKITYMLRKFEEDGFTSYWL</sequence>
<dbReference type="Proteomes" id="UP000294697">
    <property type="component" value="Unassembled WGS sequence"/>
</dbReference>
<name>A0A4R7YV08_9FIRM</name>
<keyword evidence="1" id="KW-0175">Coiled coil</keyword>